<evidence type="ECO:0000313" key="2">
    <source>
        <dbReference type="Proteomes" id="UP001179121"/>
    </source>
</evidence>
<accession>A0AA86TD34</accession>
<sequence length="64" mass="7232">MLEKQFRLPEVSRLTGYSVAALRKKCARREVGFRKTGRIVSIPESEVARLLGEYRPPVGLKESA</sequence>
<dbReference type="AlphaFoldDB" id="A0AA86TD34"/>
<protein>
    <submittedName>
        <fullName evidence="1">Helix-turn-helix domain-containing protein</fullName>
    </submittedName>
</protein>
<keyword evidence="2" id="KW-1185">Reference proteome</keyword>
<gene>
    <name evidence="1" type="ORF">DNFV4_02819</name>
</gene>
<name>A0AA86TD34_9BACT</name>
<dbReference type="KEGG" id="nti:DNFV4_02819"/>
<evidence type="ECO:0000313" key="1">
    <source>
        <dbReference type="EMBL" id="CAI4032389.1"/>
    </source>
</evidence>
<proteinExistence type="predicted"/>
<dbReference type="RefSeq" id="WP_289269118.1">
    <property type="nucleotide sequence ID" value="NZ_OX365700.1"/>
</dbReference>
<organism evidence="1 2">
    <name type="scientific">Nitrospira tepida</name>
    <dbReference type="NCBI Taxonomy" id="2973512"/>
    <lineage>
        <taxon>Bacteria</taxon>
        <taxon>Pseudomonadati</taxon>
        <taxon>Nitrospirota</taxon>
        <taxon>Nitrospiria</taxon>
        <taxon>Nitrospirales</taxon>
        <taxon>Nitrospiraceae</taxon>
        <taxon>Nitrospira</taxon>
    </lineage>
</organism>
<reference evidence="1" key="1">
    <citation type="submission" date="2022-10" db="EMBL/GenBank/DDBJ databases">
        <authorList>
            <person name="Koch H."/>
        </authorList>
    </citation>
    <scope>NUCLEOTIDE SEQUENCE</scope>
    <source>
        <strain evidence="1">DNF</strain>
    </source>
</reference>
<dbReference type="Proteomes" id="UP001179121">
    <property type="component" value="Chromosome"/>
</dbReference>
<dbReference type="EMBL" id="OX365700">
    <property type="protein sequence ID" value="CAI4032389.1"/>
    <property type="molecule type" value="Genomic_DNA"/>
</dbReference>